<keyword evidence="1" id="KW-0547">Nucleotide-binding</keyword>
<gene>
    <name evidence="1" type="primary">GCN20_3</name>
    <name evidence="1" type="ORF">DSO57_1005783</name>
</gene>
<evidence type="ECO:0000313" key="2">
    <source>
        <dbReference type="Proteomes" id="UP001165960"/>
    </source>
</evidence>
<evidence type="ECO:0000313" key="1">
    <source>
        <dbReference type="EMBL" id="KAJ9066820.1"/>
    </source>
</evidence>
<keyword evidence="1" id="KW-0067">ATP-binding</keyword>
<comment type="caution">
    <text evidence="1">The sequence shown here is derived from an EMBL/GenBank/DDBJ whole genome shotgun (WGS) entry which is preliminary data.</text>
</comment>
<dbReference type="EMBL" id="QTSX02004276">
    <property type="protein sequence ID" value="KAJ9066820.1"/>
    <property type="molecule type" value="Genomic_DNA"/>
</dbReference>
<dbReference type="Proteomes" id="UP001165960">
    <property type="component" value="Unassembled WGS sequence"/>
</dbReference>
<accession>A0ACC2SWQ2</accession>
<protein>
    <submittedName>
        <fullName evidence="1">ATP-binding cassette, regulator of translational elongation</fullName>
    </submittedName>
</protein>
<keyword evidence="2" id="KW-1185">Reference proteome</keyword>
<sequence length="90" mass="10357">MIYHIYFKIVGDDTPALQSVLRADLFREFLLKEEIDLTATINSIDEELGNEELDEATKEDLEGRRFEADTKLKEVYGKLSDIESDKAESK</sequence>
<name>A0ACC2SWQ2_9FUNG</name>
<proteinExistence type="predicted"/>
<organism evidence="1 2">
    <name type="scientific">Entomophthora muscae</name>
    <dbReference type="NCBI Taxonomy" id="34485"/>
    <lineage>
        <taxon>Eukaryota</taxon>
        <taxon>Fungi</taxon>
        <taxon>Fungi incertae sedis</taxon>
        <taxon>Zoopagomycota</taxon>
        <taxon>Entomophthoromycotina</taxon>
        <taxon>Entomophthoromycetes</taxon>
        <taxon>Entomophthorales</taxon>
        <taxon>Entomophthoraceae</taxon>
        <taxon>Entomophthora</taxon>
    </lineage>
</organism>
<reference evidence="1" key="1">
    <citation type="submission" date="2022-04" db="EMBL/GenBank/DDBJ databases">
        <title>Genome of the entomopathogenic fungus Entomophthora muscae.</title>
        <authorList>
            <person name="Elya C."/>
            <person name="Lovett B.R."/>
            <person name="Lee E."/>
            <person name="Macias A.M."/>
            <person name="Hajek A.E."/>
            <person name="De Bivort B.L."/>
            <person name="Kasson M.T."/>
            <person name="De Fine Licht H.H."/>
            <person name="Stajich J.E."/>
        </authorList>
    </citation>
    <scope>NUCLEOTIDE SEQUENCE</scope>
    <source>
        <strain evidence="1">Berkeley</strain>
    </source>
</reference>